<dbReference type="PANTHER" id="PTHR24104:SF25">
    <property type="entry name" value="PROTEIN LIN-41"/>
    <property type="match status" value="1"/>
</dbReference>
<dbReference type="InterPro" id="IPR050952">
    <property type="entry name" value="TRIM-NHL_E3_ligases"/>
</dbReference>
<dbReference type="AlphaFoldDB" id="A0AAV7JMV6"/>
<dbReference type="Gene3D" id="2.120.10.30">
    <property type="entry name" value="TolB, C-terminal domain"/>
    <property type="match status" value="1"/>
</dbReference>
<keyword evidence="4" id="KW-1185">Reference proteome</keyword>
<dbReference type="Proteomes" id="UP001165289">
    <property type="component" value="Unassembled WGS sequence"/>
</dbReference>
<dbReference type="SUPFAM" id="SSF63829">
    <property type="entry name" value="Calcium-dependent phosphotriesterase"/>
    <property type="match status" value="1"/>
</dbReference>
<protein>
    <submittedName>
        <fullName evidence="3">Cell surface protein</fullName>
    </submittedName>
</protein>
<reference evidence="3 4" key="1">
    <citation type="journal article" date="2023" name="BMC Biol.">
        <title>The compact genome of the sponge Oopsacas minuta (Hexactinellida) is lacking key metazoan core genes.</title>
        <authorList>
            <person name="Santini S."/>
            <person name="Schenkelaars Q."/>
            <person name="Jourda C."/>
            <person name="Duchesne M."/>
            <person name="Belahbib H."/>
            <person name="Rocher C."/>
            <person name="Selva M."/>
            <person name="Riesgo A."/>
            <person name="Vervoort M."/>
            <person name="Leys S.P."/>
            <person name="Kodjabachian L."/>
            <person name="Le Bivic A."/>
            <person name="Borchiellini C."/>
            <person name="Claverie J.M."/>
            <person name="Renard E."/>
        </authorList>
    </citation>
    <scope>NUCLEOTIDE SEQUENCE [LARGE SCALE GENOMIC DNA]</scope>
    <source>
        <strain evidence="3">SPO-2</strain>
    </source>
</reference>
<proteinExistence type="predicted"/>
<dbReference type="EMBL" id="JAKMXF010000312">
    <property type="protein sequence ID" value="KAI6650312.1"/>
    <property type="molecule type" value="Genomic_DNA"/>
</dbReference>
<dbReference type="PROSITE" id="PS51125">
    <property type="entry name" value="NHL"/>
    <property type="match status" value="1"/>
</dbReference>
<evidence type="ECO:0000256" key="1">
    <source>
        <dbReference type="ARBA" id="ARBA00022737"/>
    </source>
</evidence>
<comment type="caution">
    <text evidence="3">The sequence shown here is derived from an EMBL/GenBank/DDBJ whole genome shotgun (WGS) entry which is preliminary data.</text>
</comment>
<sequence length="425" mass="48624">MAQLDRDDYTIYEIPEMPFEACCNEKICHINKVFDCIVDEVNKRRIQLIDSVEGLKREYLEWKRYHDKVMADGSKMYTEAEHRNFEKPFHDLKEKQIQEVKAKIDSIKQEEAYYHSRELHFHIDKPSINIYIRSIGRLRLKQALDYYQDIKISNKPLCAKFNPLTNHYYVLTSRNILILDEAFQTIKSFPLIVPIDAQIQRVSVGGIAIGSEHIYISIPSHCLIQKYLHNGYQTGTIGTRGSGYGELMSPEGIEIHPKSFRLYVCEFDNDRIQVFDQGQHHIFIGDRDGRGGGLRRPKSIAITNHGKVIVLHKSYPCINVYTEDGELLSQYGSMLVNGEFRGLSWIETTLKGVEVGTTVNGRVSLIPFPRDIIVELNTTKSAGCDENLGGIAVGRKGQVMICDTINKRLVGFKLNNYIPLFTSSQ</sequence>
<dbReference type="InterPro" id="IPR011042">
    <property type="entry name" value="6-blade_b-propeller_TolB-like"/>
</dbReference>
<feature type="repeat" description="NHL" evidence="2">
    <location>
        <begin position="237"/>
        <end position="278"/>
    </location>
</feature>
<dbReference type="InterPro" id="IPR001258">
    <property type="entry name" value="NHL_repeat"/>
</dbReference>
<dbReference type="GO" id="GO:0000209">
    <property type="term" value="P:protein polyubiquitination"/>
    <property type="evidence" value="ECO:0007669"/>
    <property type="project" value="TreeGrafter"/>
</dbReference>
<accession>A0AAV7JMV6</accession>
<dbReference type="GO" id="GO:0061630">
    <property type="term" value="F:ubiquitin protein ligase activity"/>
    <property type="evidence" value="ECO:0007669"/>
    <property type="project" value="TreeGrafter"/>
</dbReference>
<gene>
    <name evidence="3" type="ORF">LOD99_5990</name>
</gene>
<dbReference type="GO" id="GO:0008270">
    <property type="term" value="F:zinc ion binding"/>
    <property type="evidence" value="ECO:0007669"/>
    <property type="project" value="UniProtKB-KW"/>
</dbReference>
<name>A0AAV7JMV6_9METZ</name>
<dbReference type="PANTHER" id="PTHR24104">
    <property type="entry name" value="E3 UBIQUITIN-PROTEIN LIGASE NHLRC1-RELATED"/>
    <property type="match status" value="1"/>
</dbReference>
<evidence type="ECO:0000256" key="2">
    <source>
        <dbReference type="PROSITE-ProRule" id="PRU00504"/>
    </source>
</evidence>
<organism evidence="3 4">
    <name type="scientific">Oopsacas minuta</name>
    <dbReference type="NCBI Taxonomy" id="111878"/>
    <lineage>
        <taxon>Eukaryota</taxon>
        <taxon>Metazoa</taxon>
        <taxon>Porifera</taxon>
        <taxon>Hexactinellida</taxon>
        <taxon>Hexasterophora</taxon>
        <taxon>Lyssacinosida</taxon>
        <taxon>Leucopsacidae</taxon>
        <taxon>Oopsacas</taxon>
    </lineage>
</organism>
<dbReference type="GO" id="GO:0043161">
    <property type="term" value="P:proteasome-mediated ubiquitin-dependent protein catabolic process"/>
    <property type="evidence" value="ECO:0007669"/>
    <property type="project" value="TreeGrafter"/>
</dbReference>
<keyword evidence="1" id="KW-0677">Repeat</keyword>
<evidence type="ECO:0000313" key="3">
    <source>
        <dbReference type="EMBL" id="KAI6650312.1"/>
    </source>
</evidence>
<evidence type="ECO:0000313" key="4">
    <source>
        <dbReference type="Proteomes" id="UP001165289"/>
    </source>
</evidence>